<dbReference type="InterPro" id="IPR000626">
    <property type="entry name" value="Ubiquitin-like_dom"/>
</dbReference>
<dbReference type="SMART" id="SM00213">
    <property type="entry name" value="UBQ"/>
    <property type="match status" value="1"/>
</dbReference>
<dbReference type="SMART" id="SM00165">
    <property type="entry name" value="UBA"/>
    <property type="match status" value="1"/>
</dbReference>
<feature type="domain" description="Ubiquitin-like" evidence="3">
    <location>
        <begin position="12"/>
        <end position="83"/>
    </location>
</feature>
<dbReference type="OrthoDB" id="267397at2759"/>
<dbReference type="Proteomes" id="UP000800041">
    <property type="component" value="Unassembled WGS sequence"/>
</dbReference>
<feature type="compositionally biased region" description="Low complexity" evidence="1">
    <location>
        <begin position="88"/>
        <end position="100"/>
    </location>
</feature>
<dbReference type="CDD" id="cd16106">
    <property type="entry name" value="Ubl_Dsk2p_like"/>
    <property type="match status" value="1"/>
</dbReference>
<dbReference type="FunFam" id="1.10.8.10:FF:000024">
    <property type="entry name" value="Ubiquitin domain-containing protein DSK2"/>
    <property type="match status" value="1"/>
</dbReference>
<accession>A0A6G1H6H4</accession>
<dbReference type="InterPro" id="IPR009060">
    <property type="entry name" value="UBA-like_sf"/>
</dbReference>
<feature type="compositionally biased region" description="Low complexity" evidence="1">
    <location>
        <begin position="252"/>
        <end position="268"/>
    </location>
</feature>
<keyword evidence="5" id="KW-1185">Reference proteome</keyword>
<protein>
    <recommendedName>
        <fullName evidence="6">Ubiquitin-domain-containing protein</fullName>
    </recommendedName>
</protein>
<dbReference type="InterPro" id="IPR029071">
    <property type="entry name" value="Ubiquitin-like_domsf"/>
</dbReference>
<reference evidence="4" key="1">
    <citation type="journal article" date="2020" name="Stud. Mycol.">
        <title>101 Dothideomycetes genomes: a test case for predicting lifestyles and emergence of pathogens.</title>
        <authorList>
            <person name="Haridas S."/>
            <person name="Albert R."/>
            <person name="Binder M."/>
            <person name="Bloem J."/>
            <person name="Labutti K."/>
            <person name="Salamov A."/>
            <person name="Andreopoulos B."/>
            <person name="Baker S."/>
            <person name="Barry K."/>
            <person name="Bills G."/>
            <person name="Bluhm B."/>
            <person name="Cannon C."/>
            <person name="Castanera R."/>
            <person name="Culley D."/>
            <person name="Daum C."/>
            <person name="Ezra D."/>
            <person name="Gonzalez J."/>
            <person name="Henrissat B."/>
            <person name="Kuo A."/>
            <person name="Liang C."/>
            <person name="Lipzen A."/>
            <person name="Lutzoni F."/>
            <person name="Magnuson J."/>
            <person name="Mondo S."/>
            <person name="Nolan M."/>
            <person name="Ohm R."/>
            <person name="Pangilinan J."/>
            <person name="Park H.-J."/>
            <person name="Ramirez L."/>
            <person name="Alfaro M."/>
            <person name="Sun H."/>
            <person name="Tritt A."/>
            <person name="Yoshinaga Y."/>
            <person name="Zwiers L.-H."/>
            <person name="Turgeon B."/>
            <person name="Goodwin S."/>
            <person name="Spatafora J."/>
            <person name="Crous P."/>
            <person name="Grigoriev I."/>
        </authorList>
    </citation>
    <scope>NUCLEOTIDE SEQUENCE</scope>
    <source>
        <strain evidence="4">CBS 113979</strain>
    </source>
</reference>
<dbReference type="InterPro" id="IPR015940">
    <property type="entry name" value="UBA"/>
</dbReference>
<evidence type="ECO:0000313" key="4">
    <source>
        <dbReference type="EMBL" id="KAF1988599.1"/>
    </source>
</evidence>
<dbReference type="GO" id="GO:0031593">
    <property type="term" value="F:polyubiquitin modification-dependent protein binding"/>
    <property type="evidence" value="ECO:0007669"/>
    <property type="project" value="TreeGrafter"/>
</dbReference>
<organism evidence="4 5">
    <name type="scientific">Aulographum hederae CBS 113979</name>
    <dbReference type="NCBI Taxonomy" id="1176131"/>
    <lineage>
        <taxon>Eukaryota</taxon>
        <taxon>Fungi</taxon>
        <taxon>Dikarya</taxon>
        <taxon>Ascomycota</taxon>
        <taxon>Pezizomycotina</taxon>
        <taxon>Dothideomycetes</taxon>
        <taxon>Pleosporomycetidae</taxon>
        <taxon>Aulographales</taxon>
        <taxon>Aulographaceae</taxon>
    </lineage>
</organism>
<feature type="domain" description="UBA" evidence="2">
    <location>
        <begin position="452"/>
        <end position="496"/>
    </location>
</feature>
<dbReference type="PROSITE" id="PS50053">
    <property type="entry name" value="UBIQUITIN_2"/>
    <property type="match status" value="1"/>
</dbReference>
<evidence type="ECO:0000259" key="3">
    <source>
        <dbReference type="PROSITE" id="PS50053"/>
    </source>
</evidence>
<dbReference type="GO" id="GO:0006511">
    <property type="term" value="P:ubiquitin-dependent protein catabolic process"/>
    <property type="evidence" value="ECO:0007669"/>
    <property type="project" value="TreeGrafter"/>
</dbReference>
<evidence type="ECO:0000256" key="1">
    <source>
        <dbReference type="SAM" id="MobiDB-lite"/>
    </source>
</evidence>
<dbReference type="Pfam" id="PF00627">
    <property type="entry name" value="UBA"/>
    <property type="match status" value="1"/>
</dbReference>
<dbReference type="PANTHER" id="PTHR10677:SF3">
    <property type="entry name" value="FI07626P-RELATED"/>
    <property type="match status" value="1"/>
</dbReference>
<proteinExistence type="predicted"/>
<gene>
    <name evidence="4" type="ORF">K402DRAFT_391820</name>
</gene>
<dbReference type="Gene3D" id="1.10.8.10">
    <property type="entry name" value="DNA helicase RuvA subunit, C-terminal domain"/>
    <property type="match status" value="1"/>
</dbReference>
<dbReference type="Gene3D" id="3.10.20.90">
    <property type="entry name" value="Phosphatidylinositol 3-kinase Catalytic Subunit, Chain A, domain 1"/>
    <property type="match status" value="1"/>
</dbReference>
<dbReference type="GO" id="GO:0005829">
    <property type="term" value="C:cytosol"/>
    <property type="evidence" value="ECO:0007669"/>
    <property type="project" value="TreeGrafter"/>
</dbReference>
<dbReference type="InterPro" id="IPR015496">
    <property type="entry name" value="Ubiquilin"/>
</dbReference>
<feature type="compositionally biased region" description="Low complexity" evidence="1">
    <location>
        <begin position="321"/>
        <end position="330"/>
    </location>
</feature>
<dbReference type="PANTHER" id="PTHR10677">
    <property type="entry name" value="UBIQUILIN"/>
    <property type="match status" value="1"/>
</dbReference>
<feature type="region of interest" description="Disordered" evidence="1">
    <location>
        <begin position="87"/>
        <end position="130"/>
    </location>
</feature>
<dbReference type="SUPFAM" id="SSF54236">
    <property type="entry name" value="Ubiquitin-like"/>
    <property type="match status" value="1"/>
</dbReference>
<evidence type="ECO:0000259" key="2">
    <source>
        <dbReference type="PROSITE" id="PS50030"/>
    </source>
</evidence>
<dbReference type="SMART" id="SM00727">
    <property type="entry name" value="STI1"/>
    <property type="match status" value="3"/>
</dbReference>
<dbReference type="InterPro" id="IPR006636">
    <property type="entry name" value="STI1_HS-bd"/>
</dbReference>
<dbReference type="CDD" id="cd14324">
    <property type="entry name" value="UBA_Dsk2p_like"/>
    <property type="match status" value="1"/>
</dbReference>
<dbReference type="PROSITE" id="PS50030">
    <property type="entry name" value="UBA"/>
    <property type="match status" value="1"/>
</dbReference>
<dbReference type="EMBL" id="ML977148">
    <property type="protein sequence ID" value="KAF1988599.1"/>
    <property type="molecule type" value="Genomic_DNA"/>
</dbReference>
<dbReference type="Pfam" id="PF00240">
    <property type="entry name" value="ubiquitin"/>
    <property type="match status" value="1"/>
</dbReference>
<evidence type="ECO:0008006" key="6">
    <source>
        <dbReference type="Google" id="ProtNLM"/>
    </source>
</evidence>
<feature type="region of interest" description="Disordered" evidence="1">
    <location>
        <begin position="302"/>
        <end position="364"/>
    </location>
</feature>
<name>A0A6G1H6H4_9PEZI</name>
<feature type="region of interest" description="Disordered" evidence="1">
    <location>
        <begin position="142"/>
        <end position="162"/>
    </location>
</feature>
<dbReference type="SUPFAM" id="SSF46934">
    <property type="entry name" value="UBA-like"/>
    <property type="match status" value="1"/>
</dbReference>
<sequence length="497" mass="50641">MAEETSAGETQLTFNVKGASDAKYVLTLPSSTTIADVKTKLASPDHSSLPAERQRLIFSGRILKDHDTLEGAKVKDGHTIHLVKMADSNARQNSANSGSSSVGGGGSGSAASPTPQLPNMATGTGNNPLAALTGARHAGFHGLPSADTFGPDGGMGANNPDEMLRQLENPMFLSQMNEAMQNPDVQRMILDSPMMRQNPQMRAFIQDPNFRQMMFNPEVIRATLNMQRSMGGMGGGNSAFPAPGVTDTTPEGQTPGQNPTNQQTPANPFGNMPNLFGGGAGAGAGAANPFAALLGGQQPNFANAFGTPAAGSTPTSPPPTTAQGTTPQGSEPRSPSAGQDGQTQPNPFANMFGGLGGQGAQGNPFAEMANEMQRNPERMRQMMEMLGGAGGAGGGMGTSPFGGLGGAGAGAGAGSGAPNPNAMADLLAALGGGAGGAGGFGGAPPQPEDTRPPEERYAEQLRQLNEMGFYEFERNVQALRRSGGNVQGAVEFLIGGS</sequence>
<dbReference type="AlphaFoldDB" id="A0A6G1H6H4"/>
<feature type="compositionally biased region" description="Polar residues" evidence="1">
    <location>
        <begin position="331"/>
        <end position="347"/>
    </location>
</feature>
<feature type="compositionally biased region" description="Polar residues" evidence="1">
    <location>
        <begin position="113"/>
        <end position="127"/>
    </location>
</feature>
<evidence type="ECO:0000313" key="5">
    <source>
        <dbReference type="Proteomes" id="UP000800041"/>
    </source>
</evidence>
<feature type="region of interest" description="Disordered" evidence="1">
    <location>
        <begin position="232"/>
        <end position="275"/>
    </location>
</feature>